<name>A0A6J6GII2_9ZZZZ</name>
<evidence type="ECO:0000256" key="2">
    <source>
        <dbReference type="ARBA" id="ARBA00022475"/>
    </source>
</evidence>
<accession>A0A6J6GII2</accession>
<evidence type="ECO:0000256" key="1">
    <source>
        <dbReference type="ARBA" id="ARBA00004651"/>
    </source>
</evidence>
<feature type="transmembrane region" description="Helical" evidence="7">
    <location>
        <begin position="36"/>
        <end position="62"/>
    </location>
</feature>
<dbReference type="GO" id="GO:0008360">
    <property type="term" value="P:regulation of cell shape"/>
    <property type="evidence" value="ECO:0007669"/>
    <property type="project" value="UniProtKB-KW"/>
</dbReference>
<comment type="subcellular location">
    <subcellularLocation>
        <location evidence="1">Cell membrane</location>
        <topology evidence="1">Multi-pass membrane protein</topology>
    </subcellularLocation>
</comment>
<evidence type="ECO:0000256" key="7">
    <source>
        <dbReference type="SAM" id="Phobius"/>
    </source>
</evidence>
<dbReference type="EMBL" id="CAEZUG010000090">
    <property type="protein sequence ID" value="CAB4601076.1"/>
    <property type="molecule type" value="Genomic_DNA"/>
</dbReference>
<protein>
    <submittedName>
        <fullName evidence="8">Unannotated protein</fullName>
    </submittedName>
</protein>
<dbReference type="InterPro" id="IPR007227">
    <property type="entry name" value="Cell_shape_determining_MreD"/>
</dbReference>
<evidence type="ECO:0000313" key="8">
    <source>
        <dbReference type="EMBL" id="CAB4601076.1"/>
    </source>
</evidence>
<keyword evidence="6 7" id="KW-0472">Membrane</keyword>
<feature type="transmembrane region" description="Helical" evidence="7">
    <location>
        <begin position="103"/>
        <end position="122"/>
    </location>
</feature>
<evidence type="ECO:0000256" key="5">
    <source>
        <dbReference type="ARBA" id="ARBA00022989"/>
    </source>
</evidence>
<reference evidence="8" key="1">
    <citation type="submission" date="2020-05" db="EMBL/GenBank/DDBJ databases">
        <authorList>
            <person name="Chiriac C."/>
            <person name="Salcher M."/>
            <person name="Ghai R."/>
            <person name="Kavagutti S V."/>
        </authorList>
    </citation>
    <scope>NUCLEOTIDE SEQUENCE</scope>
</reference>
<keyword evidence="5 7" id="KW-1133">Transmembrane helix</keyword>
<evidence type="ECO:0000256" key="3">
    <source>
        <dbReference type="ARBA" id="ARBA00022692"/>
    </source>
</evidence>
<dbReference type="GO" id="GO:0005886">
    <property type="term" value="C:plasma membrane"/>
    <property type="evidence" value="ECO:0007669"/>
    <property type="project" value="UniProtKB-SubCell"/>
</dbReference>
<proteinExistence type="predicted"/>
<keyword evidence="4" id="KW-0133">Cell shape</keyword>
<keyword evidence="2" id="KW-1003">Cell membrane</keyword>
<feature type="transmembrane region" description="Helical" evidence="7">
    <location>
        <begin position="134"/>
        <end position="156"/>
    </location>
</feature>
<evidence type="ECO:0000256" key="6">
    <source>
        <dbReference type="ARBA" id="ARBA00023136"/>
    </source>
</evidence>
<dbReference type="AlphaFoldDB" id="A0A6J6GII2"/>
<evidence type="ECO:0000256" key="4">
    <source>
        <dbReference type="ARBA" id="ARBA00022960"/>
    </source>
</evidence>
<keyword evidence="3 7" id="KW-0812">Transmembrane</keyword>
<feature type="transmembrane region" description="Helical" evidence="7">
    <location>
        <begin position="74"/>
        <end position="91"/>
    </location>
</feature>
<sequence length="173" mass="18464">MITRQISIALPIFLIIYVVQEAVVNQFRLPGGGFSLLLIFTLVWAVLSSPEIAALSGFTAGLLMDLSGSSSGPVGQWTLLMIAACYAVSYFGSGNESLYGNPLGFTLFTTIAVFFIELAYVVTGALLGVQSGSFAQILITICGISLWSLVTTPIFLPVFSRLHALVFNTRSAI</sequence>
<dbReference type="NCBIfam" id="TIGR03426">
    <property type="entry name" value="shape_MreD"/>
    <property type="match status" value="1"/>
</dbReference>
<gene>
    <name evidence="8" type="ORF">UFOPK1795_01189</name>
</gene>
<organism evidence="8">
    <name type="scientific">freshwater metagenome</name>
    <dbReference type="NCBI Taxonomy" id="449393"/>
    <lineage>
        <taxon>unclassified sequences</taxon>
        <taxon>metagenomes</taxon>
        <taxon>ecological metagenomes</taxon>
    </lineage>
</organism>
<feature type="transmembrane region" description="Helical" evidence="7">
    <location>
        <begin position="6"/>
        <end position="24"/>
    </location>
</feature>